<feature type="non-terminal residue" evidence="6">
    <location>
        <position position="275"/>
    </location>
</feature>
<keyword evidence="2" id="KW-0547">Nucleotide-binding</keyword>
<feature type="non-terminal residue" evidence="6">
    <location>
        <position position="1"/>
    </location>
</feature>
<gene>
    <name evidence="6" type="primary">Mthfs</name>
    <name evidence="6" type="ORF">GTO96_0005932</name>
</gene>
<dbReference type="PANTHER" id="PTHR23407:SF1">
    <property type="entry name" value="5-FORMYLTETRAHYDROFOLATE CYCLO-LIGASE"/>
    <property type="match status" value="1"/>
</dbReference>
<dbReference type="GO" id="GO:0030272">
    <property type="term" value="F:5-formyltetrahydrofolate cyclo-ligase activity"/>
    <property type="evidence" value="ECO:0007669"/>
    <property type="project" value="UniProtKB-EC"/>
</dbReference>
<dbReference type="GO" id="GO:0005739">
    <property type="term" value="C:mitochondrion"/>
    <property type="evidence" value="ECO:0007669"/>
    <property type="project" value="TreeGrafter"/>
</dbReference>
<comment type="similarity">
    <text evidence="1">Belongs to the 5-formyltetrahydrofolate cyclo-ligase family.</text>
</comment>
<dbReference type="Gene3D" id="3.40.50.10420">
    <property type="entry name" value="NagB/RpiA/CoA transferase-like"/>
    <property type="match status" value="1"/>
</dbReference>
<evidence type="ECO:0000256" key="4">
    <source>
        <dbReference type="ARBA" id="ARBA00036539"/>
    </source>
</evidence>
<proteinExistence type="inferred from homology"/>
<dbReference type="SUPFAM" id="SSF100950">
    <property type="entry name" value="NagB/RpiA/CoA transferase-like"/>
    <property type="match status" value="1"/>
</dbReference>
<dbReference type="InterPro" id="IPR002698">
    <property type="entry name" value="FTHF_cligase"/>
</dbReference>
<dbReference type="InterPro" id="IPR024185">
    <property type="entry name" value="FTHF_cligase-like_sf"/>
</dbReference>
<evidence type="ECO:0000313" key="7">
    <source>
        <dbReference type="Proteomes" id="UP000886611"/>
    </source>
</evidence>
<dbReference type="EC" id="6.3.3.2" evidence="5"/>
<evidence type="ECO:0000256" key="3">
    <source>
        <dbReference type="ARBA" id="ARBA00022840"/>
    </source>
</evidence>
<protein>
    <recommendedName>
        <fullName evidence="5">5-formyltetrahydrofolate cyclo-ligase</fullName>
        <ecNumber evidence="5">6.3.3.2</ecNumber>
    </recommendedName>
</protein>
<evidence type="ECO:0000256" key="2">
    <source>
        <dbReference type="ARBA" id="ARBA00022741"/>
    </source>
</evidence>
<comment type="catalytic activity">
    <reaction evidence="4">
        <text>(6S)-5-formyl-5,6,7,8-tetrahydrofolate + ATP = (6R)-5,10-methenyltetrahydrofolate + ADP + phosphate</text>
        <dbReference type="Rhea" id="RHEA:10488"/>
        <dbReference type="ChEBI" id="CHEBI:30616"/>
        <dbReference type="ChEBI" id="CHEBI:43474"/>
        <dbReference type="ChEBI" id="CHEBI:57455"/>
        <dbReference type="ChEBI" id="CHEBI:57457"/>
        <dbReference type="ChEBI" id="CHEBI:456216"/>
        <dbReference type="EC" id="6.3.3.2"/>
    </reaction>
</comment>
<keyword evidence="6" id="KW-0436">Ligase</keyword>
<evidence type="ECO:0000256" key="1">
    <source>
        <dbReference type="ARBA" id="ARBA00010638"/>
    </source>
</evidence>
<dbReference type="Pfam" id="PF01812">
    <property type="entry name" value="5-FTHF_cyc-lig"/>
    <property type="match status" value="1"/>
</dbReference>
<dbReference type="EMBL" id="JAATIS010000094">
    <property type="protein sequence ID" value="KAG2471124.1"/>
    <property type="molecule type" value="Genomic_DNA"/>
</dbReference>
<organism evidence="6 7">
    <name type="scientific">Polypterus senegalus</name>
    <name type="common">Senegal bichir</name>
    <dbReference type="NCBI Taxonomy" id="55291"/>
    <lineage>
        <taxon>Eukaryota</taxon>
        <taxon>Metazoa</taxon>
        <taxon>Chordata</taxon>
        <taxon>Craniata</taxon>
        <taxon>Vertebrata</taxon>
        <taxon>Euteleostomi</taxon>
        <taxon>Actinopterygii</taxon>
        <taxon>Polypteriformes</taxon>
        <taxon>Polypteridae</taxon>
        <taxon>Polypterus</taxon>
    </lineage>
</organism>
<evidence type="ECO:0000313" key="6">
    <source>
        <dbReference type="EMBL" id="KAG2471124.1"/>
    </source>
</evidence>
<dbReference type="Proteomes" id="UP000886611">
    <property type="component" value="Unassembled WGS sequence"/>
</dbReference>
<dbReference type="GO" id="GO:0009396">
    <property type="term" value="P:folic acid-containing compound biosynthetic process"/>
    <property type="evidence" value="ECO:0007669"/>
    <property type="project" value="TreeGrafter"/>
</dbReference>
<reference evidence="6 7" key="1">
    <citation type="journal article" date="2021" name="Cell">
        <title>Tracing the genetic footprints of vertebrate landing in non-teleost ray-finned fishes.</title>
        <authorList>
            <person name="Bi X."/>
            <person name="Wang K."/>
            <person name="Yang L."/>
            <person name="Pan H."/>
            <person name="Jiang H."/>
            <person name="Wei Q."/>
            <person name="Fang M."/>
            <person name="Yu H."/>
            <person name="Zhu C."/>
            <person name="Cai Y."/>
            <person name="He Y."/>
            <person name="Gan X."/>
            <person name="Zeng H."/>
            <person name="Yu D."/>
            <person name="Zhu Y."/>
            <person name="Jiang H."/>
            <person name="Qiu Q."/>
            <person name="Yang H."/>
            <person name="Zhang Y.E."/>
            <person name="Wang W."/>
            <person name="Zhu M."/>
            <person name="He S."/>
            <person name="Zhang G."/>
        </authorList>
    </citation>
    <scope>NUCLEOTIDE SEQUENCE [LARGE SCALE GENOMIC DNA]</scope>
    <source>
        <strain evidence="6">Bchr_013</strain>
    </source>
</reference>
<evidence type="ECO:0000256" key="5">
    <source>
        <dbReference type="ARBA" id="ARBA00038966"/>
    </source>
</evidence>
<dbReference type="GO" id="GO:0005524">
    <property type="term" value="F:ATP binding"/>
    <property type="evidence" value="ECO:0007669"/>
    <property type="project" value="UniProtKB-KW"/>
</dbReference>
<accession>A0A8X7XPU0</accession>
<dbReference type="AlphaFoldDB" id="A0A8X7XPU0"/>
<keyword evidence="3" id="KW-0067">ATP-binding</keyword>
<sequence>MVTAKRRPNALGTCCLSTSATPGSAGGKIWKDTRRASGKTAGNSATLGRGQRGNARNYLELIRERIKGAVSLHSGLELGGRRTRHERGVKAAREEAFVWPGLCVGLMVHPKYQSCQRIAVFLSMPDEIGTEKIIDDIFQKGKACFIPKYQSKSNHMDMVRLATAREIRSLPLTTWNIHQPSEDDEREDALATGPPPEIFEPRTTGCMWAPLPSPGSPHAKTFKYVYKKKSSVKGPPSIRAPDQSPVCRTLAAGLWDANPGLLAAVVPAWCPLIDY</sequence>
<comment type="caution">
    <text evidence="6">The sequence shown here is derived from an EMBL/GenBank/DDBJ whole genome shotgun (WGS) entry which is preliminary data.</text>
</comment>
<dbReference type="GO" id="GO:0035999">
    <property type="term" value="P:tetrahydrofolate interconversion"/>
    <property type="evidence" value="ECO:0007669"/>
    <property type="project" value="TreeGrafter"/>
</dbReference>
<dbReference type="InterPro" id="IPR037171">
    <property type="entry name" value="NagB/RpiA_transferase-like"/>
</dbReference>
<name>A0A8X7XPU0_POLSE</name>
<dbReference type="PANTHER" id="PTHR23407">
    <property type="entry name" value="ATPASE INHIBITOR/5-FORMYLTETRAHYDROFOLATE CYCLO-LIGASE"/>
    <property type="match status" value="1"/>
</dbReference>
<keyword evidence="7" id="KW-1185">Reference proteome</keyword>